<feature type="domain" description="Transposable element P transposase-like RNase H" evidence="1">
    <location>
        <begin position="1"/>
        <end position="49"/>
    </location>
</feature>
<dbReference type="AlphaFoldDB" id="A0A2H1WLM8"/>
<name>A0A2H1WLM8_SPOFR</name>
<gene>
    <name evidence="2" type="ORF">SFRICE_034897</name>
</gene>
<evidence type="ECO:0000313" key="2">
    <source>
        <dbReference type="EMBL" id="SOQ53832.1"/>
    </source>
</evidence>
<dbReference type="Pfam" id="PF21787">
    <property type="entry name" value="TNP-like_RNaseH_N"/>
    <property type="match status" value="1"/>
</dbReference>
<dbReference type="InterPro" id="IPR048365">
    <property type="entry name" value="TNP-like_RNaseH_N"/>
</dbReference>
<sequence length="69" mass="8153">MSLTPQIFYNNQKDAFEGFATTKTIKFADYVLVFMIKGIKRNFKQPVTIEILLSRNITNRYMQRIKAMD</sequence>
<proteinExistence type="predicted"/>
<dbReference type="EMBL" id="ODYU01009420">
    <property type="protein sequence ID" value="SOQ53832.1"/>
    <property type="molecule type" value="Genomic_DNA"/>
</dbReference>
<reference evidence="2" key="1">
    <citation type="submission" date="2016-07" db="EMBL/GenBank/DDBJ databases">
        <authorList>
            <person name="Bretaudeau A."/>
        </authorList>
    </citation>
    <scope>NUCLEOTIDE SEQUENCE</scope>
    <source>
        <strain evidence="2">Rice</strain>
        <tissue evidence="2">Whole body</tissue>
    </source>
</reference>
<evidence type="ECO:0000259" key="1">
    <source>
        <dbReference type="Pfam" id="PF21787"/>
    </source>
</evidence>
<accession>A0A2H1WLM8</accession>
<organism evidence="2">
    <name type="scientific">Spodoptera frugiperda</name>
    <name type="common">Fall armyworm</name>
    <dbReference type="NCBI Taxonomy" id="7108"/>
    <lineage>
        <taxon>Eukaryota</taxon>
        <taxon>Metazoa</taxon>
        <taxon>Ecdysozoa</taxon>
        <taxon>Arthropoda</taxon>
        <taxon>Hexapoda</taxon>
        <taxon>Insecta</taxon>
        <taxon>Pterygota</taxon>
        <taxon>Neoptera</taxon>
        <taxon>Endopterygota</taxon>
        <taxon>Lepidoptera</taxon>
        <taxon>Glossata</taxon>
        <taxon>Ditrysia</taxon>
        <taxon>Noctuoidea</taxon>
        <taxon>Noctuidae</taxon>
        <taxon>Amphipyrinae</taxon>
        <taxon>Spodoptera</taxon>
    </lineage>
</organism>
<protein>
    <submittedName>
        <fullName evidence="2">SFRICE_034897</fullName>
    </submittedName>
</protein>